<dbReference type="EMBL" id="CAJGYM010000010">
    <property type="protein sequence ID" value="CAD6189169.1"/>
    <property type="molecule type" value="Genomic_DNA"/>
</dbReference>
<evidence type="ECO:0000313" key="8">
    <source>
        <dbReference type="Proteomes" id="UP000835052"/>
    </source>
</evidence>
<name>A0A8S1H066_9PELO</name>
<keyword evidence="4" id="KW-0378">Hydrolase</keyword>
<dbReference type="PANTHER" id="PTHR43808:SF8">
    <property type="entry name" value="PEPTIDASE M20 DIMERISATION DOMAIN-CONTAINING PROTEIN"/>
    <property type="match status" value="1"/>
</dbReference>
<dbReference type="InterPro" id="IPR011650">
    <property type="entry name" value="Peptidase_M20_dimer"/>
</dbReference>
<dbReference type="InterPro" id="IPR050072">
    <property type="entry name" value="Peptidase_M20A"/>
</dbReference>
<dbReference type="OrthoDB" id="3064516at2759"/>
<feature type="domain" description="Peptidase M20 dimerisation" evidence="6">
    <location>
        <begin position="169"/>
        <end position="265"/>
    </location>
</feature>
<organism evidence="7 8">
    <name type="scientific">Caenorhabditis auriculariae</name>
    <dbReference type="NCBI Taxonomy" id="2777116"/>
    <lineage>
        <taxon>Eukaryota</taxon>
        <taxon>Metazoa</taxon>
        <taxon>Ecdysozoa</taxon>
        <taxon>Nematoda</taxon>
        <taxon>Chromadorea</taxon>
        <taxon>Rhabditida</taxon>
        <taxon>Rhabditina</taxon>
        <taxon>Rhabditomorpha</taxon>
        <taxon>Rhabditoidea</taxon>
        <taxon>Rhabditidae</taxon>
        <taxon>Peloderinae</taxon>
        <taxon>Caenorhabditis</taxon>
    </lineage>
</organism>
<accession>A0A8S1H066</accession>
<dbReference type="Pfam" id="PF01546">
    <property type="entry name" value="Peptidase_M20"/>
    <property type="match status" value="1"/>
</dbReference>
<reference evidence="7" key="1">
    <citation type="submission" date="2020-10" db="EMBL/GenBank/DDBJ databases">
        <authorList>
            <person name="Kikuchi T."/>
        </authorList>
    </citation>
    <scope>NUCLEOTIDE SEQUENCE</scope>
    <source>
        <strain evidence="7">NKZ352</strain>
    </source>
</reference>
<dbReference type="PANTHER" id="PTHR43808">
    <property type="entry name" value="ACETYLORNITHINE DEACETYLASE"/>
    <property type="match status" value="1"/>
</dbReference>
<dbReference type="Gene3D" id="3.30.70.360">
    <property type="match status" value="1"/>
</dbReference>
<comment type="caution">
    <text evidence="7">The sequence shown here is derived from an EMBL/GenBank/DDBJ whole genome shotgun (WGS) entry which is preliminary data.</text>
</comment>
<dbReference type="InterPro" id="IPR002933">
    <property type="entry name" value="Peptidase_M20"/>
</dbReference>
<dbReference type="Pfam" id="PF07687">
    <property type="entry name" value="M20_dimer"/>
    <property type="match status" value="1"/>
</dbReference>
<dbReference type="SUPFAM" id="SSF53187">
    <property type="entry name" value="Zn-dependent exopeptidases"/>
    <property type="match status" value="1"/>
</dbReference>
<evidence type="ECO:0000256" key="3">
    <source>
        <dbReference type="ARBA" id="ARBA00022723"/>
    </source>
</evidence>
<keyword evidence="8" id="KW-1185">Reference proteome</keyword>
<dbReference type="Gene3D" id="3.40.630.10">
    <property type="entry name" value="Zn peptidases"/>
    <property type="match status" value="1"/>
</dbReference>
<evidence type="ECO:0000256" key="1">
    <source>
        <dbReference type="ARBA" id="ARBA00001947"/>
    </source>
</evidence>
<keyword evidence="5" id="KW-0862">Zinc</keyword>
<evidence type="ECO:0000313" key="7">
    <source>
        <dbReference type="EMBL" id="CAD6189169.1"/>
    </source>
</evidence>
<proteinExistence type="inferred from homology"/>
<sequence length="350" mass="38239">MTAEWGKKLEERLLHYMSIDSTTGNEEAFGNAVCDDLSFHGFSVVRQPIGEGSTRFNVLATFKDAKPPDVKVLLNTHLDTVPPYFKATQDAENIYGRGSNDAKGQLACMVSAAIIISTMNKELASRLGLLFVVGEEVDHVGMEAANALDLHPTHLIVGEPTELKFGTIQKGALKIRLNVRGVAGHSGYLDSGKSAIHVLVKVLNDIMAYSWPQDERFGATTYNIGKICGGQALNAWAENASADLFFRITTSRDEVKATLAGILNGRAEMELLSGNDPVLLDTPPFEAPTAAVAFNTDLPYFNYRDKLQGRYLFGAGSIRNAHSMDEFMPKKELHECTSTLIRLIKALSDD</sequence>
<protein>
    <recommendedName>
        <fullName evidence="6">Peptidase M20 dimerisation domain-containing protein</fullName>
    </recommendedName>
</protein>
<dbReference type="AlphaFoldDB" id="A0A8S1H066"/>
<evidence type="ECO:0000256" key="5">
    <source>
        <dbReference type="ARBA" id="ARBA00022833"/>
    </source>
</evidence>
<evidence type="ECO:0000256" key="2">
    <source>
        <dbReference type="ARBA" id="ARBA00006247"/>
    </source>
</evidence>
<dbReference type="SUPFAM" id="SSF55031">
    <property type="entry name" value="Bacterial exopeptidase dimerisation domain"/>
    <property type="match status" value="1"/>
</dbReference>
<gene>
    <name evidence="7" type="ORF">CAUJ_LOCUS5088</name>
</gene>
<evidence type="ECO:0000256" key="4">
    <source>
        <dbReference type="ARBA" id="ARBA00022801"/>
    </source>
</evidence>
<dbReference type="Proteomes" id="UP000835052">
    <property type="component" value="Unassembled WGS sequence"/>
</dbReference>
<dbReference type="InterPro" id="IPR036264">
    <property type="entry name" value="Bact_exopeptidase_dim_dom"/>
</dbReference>
<dbReference type="GO" id="GO:0016787">
    <property type="term" value="F:hydrolase activity"/>
    <property type="evidence" value="ECO:0007669"/>
    <property type="project" value="UniProtKB-KW"/>
</dbReference>
<evidence type="ECO:0000259" key="6">
    <source>
        <dbReference type="Pfam" id="PF07687"/>
    </source>
</evidence>
<comment type="cofactor">
    <cofactor evidence="1">
        <name>Zn(2+)</name>
        <dbReference type="ChEBI" id="CHEBI:29105"/>
    </cofactor>
</comment>
<keyword evidence="3" id="KW-0479">Metal-binding</keyword>
<comment type="similarity">
    <text evidence="2">Belongs to the peptidase M20A family.</text>
</comment>
<dbReference type="GO" id="GO:0046872">
    <property type="term" value="F:metal ion binding"/>
    <property type="evidence" value="ECO:0007669"/>
    <property type="project" value="UniProtKB-KW"/>
</dbReference>